<dbReference type="SUPFAM" id="SSF57850">
    <property type="entry name" value="RING/U-box"/>
    <property type="match status" value="1"/>
</dbReference>
<keyword evidence="1" id="KW-0479">Metal-binding</keyword>
<dbReference type="OrthoDB" id="3691193at2759"/>
<protein>
    <recommendedName>
        <fullName evidence="3">RING-type domain-containing protein</fullName>
    </recommendedName>
</protein>
<keyword evidence="1" id="KW-0862">Zinc</keyword>
<feature type="domain" description="RING-type" evidence="3">
    <location>
        <begin position="231"/>
        <end position="278"/>
    </location>
</feature>
<dbReference type="EMBL" id="MU004196">
    <property type="protein sequence ID" value="KAF2491245.1"/>
    <property type="molecule type" value="Genomic_DNA"/>
</dbReference>
<evidence type="ECO:0000256" key="1">
    <source>
        <dbReference type="PROSITE-ProRule" id="PRU00175"/>
    </source>
</evidence>
<proteinExistence type="predicted"/>
<keyword evidence="5" id="KW-1185">Reference proteome</keyword>
<evidence type="ECO:0000313" key="4">
    <source>
        <dbReference type="EMBL" id="KAF2491245.1"/>
    </source>
</evidence>
<feature type="region of interest" description="Disordered" evidence="2">
    <location>
        <begin position="167"/>
        <end position="189"/>
    </location>
</feature>
<feature type="region of interest" description="Disordered" evidence="2">
    <location>
        <begin position="292"/>
        <end position="332"/>
    </location>
</feature>
<reference evidence="4" key="1">
    <citation type="journal article" date="2020" name="Stud. Mycol.">
        <title>101 Dothideomycetes genomes: a test case for predicting lifestyles and emergence of pathogens.</title>
        <authorList>
            <person name="Haridas S."/>
            <person name="Albert R."/>
            <person name="Binder M."/>
            <person name="Bloem J."/>
            <person name="Labutti K."/>
            <person name="Salamov A."/>
            <person name="Andreopoulos B."/>
            <person name="Baker S."/>
            <person name="Barry K."/>
            <person name="Bills G."/>
            <person name="Bluhm B."/>
            <person name="Cannon C."/>
            <person name="Castanera R."/>
            <person name="Culley D."/>
            <person name="Daum C."/>
            <person name="Ezra D."/>
            <person name="Gonzalez J."/>
            <person name="Henrissat B."/>
            <person name="Kuo A."/>
            <person name="Liang C."/>
            <person name="Lipzen A."/>
            <person name="Lutzoni F."/>
            <person name="Magnuson J."/>
            <person name="Mondo S."/>
            <person name="Nolan M."/>
            <person name="Ohm R."/>
            <person name="Pangilinan J."/>
            <person name="Park H.-J."/>
            <person name="Ramirez L."/>
            <person name="Alfaro M."/>
            <person name="Sun H."/>
            <person name="Tritt A."/>
            <person name="Yoshinaga Y."/>
            <person name="Zwiers L.-H."/>
            <person name="Turgeon B."/>
            <person name="Goodwin S."/>
            <person name="Spatafora J."/>
            <person name="Crous P."/>
            <person name="Grigoriev I."/>
        </authorList>
    </citation>
    <scope>NUCLEOTIDE SEQUENCE</scope>
    <source>
        <strain evidence="4">CBS 269.34</strain>
    </source>
</reference>
<evidence type="ECO:0000259" key="3">
    <source>
        <dbReference type="PROSITE" id="PS50089"/>
    </source>
</evidence>
<keyword evidence="1" id="KW-0863">Zinc-finger</keyword>
<sequence length="332" mass="36989">MADARGAGQQPLGVVYVRDPNGRLDTSNVYIGDNWVFRMPGRPHHEMFRIATADINGRSALVVTFSELNVRMKIWEEDEFRADICPPSPTMLQLGDYWIRGTNEEYIPGINPRTNELDADPNAPIQVARELVRRPGDDGVITALYMLKSDFAIALVEGVQVVTLPLRDDDTDSDTDGAPPPGSANDSLTSSVLRGRFGELEDVGFEFVGDEIDVDDVATRVPEGEGDMENCTICQEDEYNANHIPVRLNTCGHVFGRDCLHGLLNHPTAPLFICPNCRVRVFAPRQRRPIIDNSQFEENAQDEEHAQDDVPELSSDINPGEWDTGNRSCWPQ</sequence>
<dbReference type="InterPro" id="IPR001841">
    <property type="entry name" value="Znf_RING"/>
</dbReference>
<dbReference type="Pfam" id="PF13639">
    <property type="entry name" value="zf-RING_2"/>
    <property type="match status" value="1"/>
</dbReference>
<name>A0A6A6QFR2_9PEZI</name>
<accession>A0A6A6QFR2</accession>
<dbReference type="PROSITE" id="PS50089">
    <property type="entry name" value="ZF_RING_2"/>
    <property type="match status" value="1"/>
</dbReference>
<evidence type="ECO:0000313" key="5">
    <source>
        <dbReference type="Proteomes" id="UP000799750"/>
    </source>
</evidence>
<dbReference type="AlphaFoldDB" id="A0A6A6QFR2"/>
<evidence type="ECO:0000256" key="2">
    <source>
        <dbReference type="SAM" id="MobiDB-lite"/>
    </source>
</evidence>
<dbReference type="Gene3D" id="3.30.40.10">
    <property type="entry name" value="Zinc/RING finger domain, C3HC4 (zinc finger)"/>
    <property type="match status" value="1"/>
</dbReference>
<dbReference type="GO" id="GO:0008270">
    <property type="term" value="F:zinc ion binding"/>
    <property type="evidence" value="ECO:0007669"/>
    <property type="project" value="UniProtKB-KW"/>
</dbReference>
<gene>
    <name evidence="4" type="ORF">BU16DRAFT_621843</name>
</gene>
<dbReference type="InterPro" id="IPR013083">
    <property type="entry name" value="Znf_RING/FYVE/PHD"/>
</dbReference>
<organism evidence="4 5">
    <name type="scientific">Lophium mytilinum</name>
    <dbReference type="NCBI Taxonomy" id="390894"/>
    <lineage>
        <taxon>Eukaryota</taxon>
        <taxon>Fungi</taxon>
        <taxon>Dikarya</taxon>
        <taxon>Ascomycota</taxon>
        <taxon>Pezizomycotina</taxon>
        <taxon>Dothideomycetes</taxon>
        <taxon>Pleosporomycetidae</taxon>
        <taxon>Mytilinidiales</taxon>
        <taxon>Mytilinidiaceae</taxon>
        <taxon>Lophium</taxon>
    </lineage>
</organism>
<dbReference type="Proteomes" id="UP000799750">
    <property type="component" value="Unassembled WGS sequence"/>
</dbReference>